<gene>
    <name evidence="1" type="ORF">EVAR_59016_1</name>
</gene>
<protein>
    <submittedName>
        <fullName evidence="1">Uncharacterized protein</fullName>
    </submittedName>
</protein>
<organism evidence="1 2">
    <name type="scientific">Eumeta variegata</name>
    <name type="common">Bagworm moth</name>
    <name type="synonym">Eumeta japonica</name>
    <dbReference type="NCBI Taxonomy" id="151549"/>
    <lineage>
        <taxon>Eukaryota</taxon>
        <taxon>Metazoa</taxon>
        <taxon>Ecdysozoa</taxon>
        <taxon>Arthropoda</taxon>
        <taxon>Hexapoda</taxon>
        <taxon>Insecta</taxon>
        <taxon>Pterygota</taxon>
        <taxon>Neoptera</taxon>
        <taxon>Endopterygota</taxon>
        <taxon>Lepidoptera</taxon>
        <taxon>Glossata</taxon>
        <taxon>Ditrysia</taxon>
        <taxon>Tineoidea</taxon>
        <taxon>Psychidae</taxon>
        <taxon>Oiketicinae</taxon>
        <taxon>Eumeta</taxon>
    </lineage>
</organism>
<keyword evidence="2" id="KW-1185">Reference proteome</keyword>
<dbReference type="Proteomes" id="UP000299102">
    <property type="component" value="Unassembled WGS sequence"/>
</dbReference>
<comment type="caution">
    <text evidence="1">The sequence shown here is derived from an EMBL/GenBank/DDBJ whole genome shotgun (WGS) entry which is preliminary data.</text>
</comment>
<sequence length="162" mass="17912">MDRRPLIRLSTHPTAAVKATRVSEPLPPYLSLRLGVFHVVRSVRGAARVFGSTHARRAACASPVGIGLDLGGIINCRRCSRYRSHSRELRLSRASGPLVRPPRVSATVLRRPESENLFSIGSLTVETVMLFFDIESRPCRNGRRYVAALNDYDQPLAAPLPL</sequence>
<dbReference type="EMBL" id="BGZK01001851">
    <property type="protein sequence ID" value="GBP87312.1"/>
    <property type="molecule type" value="Genomic_DNA"/>
</dbReference>
<evidence type="ECO:0000313" key="2">
    <source>
        <dbReference type="Proteomes" id="UP000299102"/>
    </source>
</evidence>
<name>A0A4C1ZIR8_EUMVA</name>
<reference evidence="1 2" key="1">
    <citation type="journal article" date="2019" name="Commun. Biol.">
        <title>The bagworm genome reveals a unique fibroin gene that provides high tensile strength.</title>
        <authorList>
            <person name="Kono N."/>
            <person name="Nakamura H."/>
            <person name="Ohtoshi R."/>
            <person name="Tomita M."/>
            <person name="Numata K."/>
            <person name="Arakawa K."/>
        </authorList>
    </citation>
    <scope>NUCLEOTIDE SEQUENCE [LARGE SCALE GENOMIC DNA]</scope>
</reference>
<dbReference type="AlphaFoldDB" id="A0A4C1ZIR8"/>
<proteinExistence type="predicted"/>
<evidence type="ECO:0000313" key="1">
    <source>
        <dbReference type="EMBL" id="GBP87312.1"/>
    </source>
</evidence>
<accession>A0A4C1ZIR8</accession>